<protein>
    <submittedName>
        <fullName evidence="3">Uncharacterized protein YndB with AHSA1/START domain</fullName>
    </submittedName>
</protein>
<sequence>MSGAAHPAENSRELRFERHFAHPVDKVWRAVTDPEHLGRWYPFRVARLDPQRGGTILFRDDEGTELRAEVTEMVPSKVFAFREFDDETGTHDLRFELEPDGGGCRLTFTHTFTDTPWAVQYETGWQSCLDALAHVLDGAAEAP</sequence>
<comment type="caution">
    <text evidence="3">The sequence shown here is derived from an EMBL/GenBank/DDBJ whole genome shotgun (WGS) entry which is preliminary data.</text>
</comment>
<dbReference type="SUPFAM" id="SSF55961">
    <property type="entry name" value="Bet v1-like"/>
    <property type="match status" value="1"/>
</dbReference>
<comment type="similarity">
    <text evidence="1">Belongs to the AHA1 family.</text>
</comment>
<evidence type="ECO:0000313" key="3">
    <source>
        <dbReference type="EMBL" id="MBB4933773.1"/>
    </source>
</evidence>
<dbReference type="Pfam" id="PF08327">
    <property type="entry name" value="AHSA1"/>
    <property type="match status" value="1"/>
</dbReference>
<dbReference type="InterPro" id="IPR013538">
    <property type="entry name" value="ASHA1/2-like_C"/>
</dbReference>
<reference evidence="3 4" key="1">
    <citation type="submission" date="2020-08" db="EMBL/GenBank/DDBJ databases">
        <title>Sequencing the genomes of 1000 actinobacteria strains.</title>
        <authorList>
            <person name="Klenk H.-P."/>
        </authorList>
    </citation>
    <scope>NUCLEOTIDE SEQUENCE [LARGE SCALE GENOMIC DNA]</scope>
    <source>
        <strain evidence="3 4">DSM 102030</strain>
    </source>
</reference>
<dbReference type="AlphaFoldDB" id="A0A7W7RLJ6"/>
<evidence type="ECO:0000313" key="4">
    <source>
        <dbReference type="Proteomes" id="UP000523007"/>
    </source>
</evidence>
<dbReference type="Proteomes" id="UP000523007">
    <property type="component" value="Unassembled WGS sequence"/>
</dbReference>
<accession>A0A7W7RLJ6</accession>
<dbReference type="RefSeq" id="WP_312885454.1">
    <property type="nucleotide sequence ID" value="NZ_JACHJT010000001.1"/>
</dbReference>
<feature type="domain" description="Activator of Hsp90 ATPase homologue 1/2-like C-terminal" evidence="2">
    <location>
        <begin position="22"/>
        <end position="136"/>
    </location>
</feature>
<evidence type="ECO:0000256" key="1">
    <source>
        <dbReference type="ARBA" id="ARBA00006817"/>
    </source>
</evidence>
<dbReference type="InterPro" id="IPR023393">
    <property type="entry name" value="START-like_dom_sf"/>
</dbReference>
<dbReference type="Gene3D" id="3.30.530.20">
    <property type="match status" value="1"/>
</dbReference>
<evidence type="ECO:0000259" key="2">
    <source>
        <dbReference type="Pfam" id="PF08327"/>
    </source>
</evidence>
<name>A0A7W7RLJ6_9ACTN</name>
<dbReference type="EMBL" id="JACHJT010000001">
    <property type="protein sequence ID" value="MBB4933773.1"/>
    <property type="molecule type" value="Genomic_DNA"/>
</dbReference>
<gene>
    <name evidence="3" type="ORF">F4561_004593</name>
</gene>
<proteinExistence type="inferred from homology"/>
<organism evidence="3 4">
    <name type="scientific">Lipingzhangella halophila</name>
    <dbReference type="NCBI Taxonomy" id="1783352"/>
    <lineage>
        <taxon>Bacteria</taxon>
        <taxon>Bacillati</taxon>
        <taxon>Actinomycetota</taxon>
        <taxon>Actinomycetes</taxon>
        <taxon>Streptosporangiales</taxon>
        <taxon>Nocardiopsidaceae</taxon>
        <taxon>Lipingzhangella</taxon>
    </lineage>
</organism>
<keyword evidence="4" id="KW-1185">Reference proteome</keyword>